<dbReference type="OrthoDB" id="5817230at2759"/>
<keyword evidence="3 5" id="KW-0342">GTP-binding</keyword>
<feature type="binding site" evidence="5">
    <location>
        <begin position="538"/>
        <end position="541"/>
    </location>
    <ligand>
        <name>GTP</name>
        <dbReference type="ChEBI" id="CHEBI:37565"/>
    </ligand>
</feature>
<feature type="compositionally biased region" description="Low complexity" evidence="7">
    <location>
        <begin position="1"/>
        <end position="27"/>
    </location>
</feature>
<evidence type="ECO:0000256" key="6">
    <source>
        <dbReference type="PIRSR" id="PIRSR601019-2"/>
    </source>
</evidence>
<dbReference type="Gene3D" id="3.40.50.300">
    <property type="entry name" value="P-loop containing nucleotide triphosphate hydrolases"/>
    <property type="match status" value="2"/>
</dbReference>
<dbReference type="GO" id="GO:0005834">
    <property type="term" value="C:heterotrimeric G-protein complex"/>
    <property type="evidence" value="ECO:0007669"/>
    <property type="project" value="TreeGrafter"/>
</dbReference>
<keyword evidence="2 5" id="KW-0547">Nucleotide-binding</keyword>
<dbReference type="Pfam" id="PF00503">
    <property type="entry name" value="G-alpha"/>
    <property type="match status" value="2"/>
</dbReference>
<dbReference type="GO" id="GO:0005737">
    <property type="term" value="C:cytoplasm"/>
    <property type="evidence" value="ECO:0007669"/>
    <property type="project" value="TreeGrafter"/>
</dbReference>
<name>A0A0H2RDE2_9AGAM</name>
<dbReference type="SMART" id="SM00275">
    <property type="entry name" value="G_alpha"/>
    <property type="match status" value="1"/>
</dbReference>
<proteinExistence type="predicted"/>
<dbReference type="STRING" id="27342.A0A0H2RDE2"/>
<dbReference type="GO" id="GO:0003924">
    <property type="term" value="F:GTPase activity"/>
    <property type="evidence" value="ECO:0007669"/>
    <property type="project" value="InterPro"/>
</dbReference>
<dbReference type="AlphaFoldDB" id="A0A0H2RDE2"/>
<sequence length="627" mass="68930">MARTVTSPTTSFTSSFLGGGTTSHTSTALPNPATNPDDPFYAFLAPPPDETPEQRAAREKKEADARKVNDEIDEMLKAERAALKKKKAVKVLLLGQSESGKSTTLKNFQLTYARKAWQEERSAWRAVVQLNLCRSTNLILDILTEEMAFEGALSTPSPGGLIANTPVPPTTSAPSSTGLHTPEIEELEQHSGGSYASPSYTTPNSPRTPRSPHSGGTTSVTTPGSPPGAPLPKLLFDDKHRLLKLRLGPLRRVQRDLEVRLGAGAEEPIPALAGAAMTEAAPFGGSASALAGPSSSAGALPAAMSTLGSSSAITGNVQANGSVTPYFVPPSRRGPQEFYVRSSTGWKAALERLRPAGSGRSSTEREREDAKNRSEREAEETTRVIAECREDIGALWNDEVVKTMLARRRLRLEEGGGFFLNDIDRIAVPNYEPSDDDIVRARLRTMGVQEYRFMFEKGMESGQEWLMYDVGGTRSLRAAWPPFFDDMNAIIFLAPISCFDEKLAEDRRVNRLEDSFLLWKAVCANKLLRKTMLILFLNKCDLLERKLNAGVEFKHYVPSFGGERKNDVASVTKYLKQKFRDMSKQHSPQPRSFFVHLTSVIDTKATAITLTAVREGILRDHLRARMF</sequence>
<dbReference type="EMBL" id="KQ086134">
    <property type="protein sequence ID" value="KLO07523.1"/>
    <property type="molecule type" value="Genomic_DNA"/>
</dbReference>
<feature type="region of interest" description="Disordered" evidence="7">
    <location>
        <begin position="187"/>
        <end position="233"/>
    </location>
</feature>
<keyword evidence="4" id="KW-0807">Transducer</keyword>
<keyword evidence="1 6" id="KW-0479">Metal-binding</keyword>
<dbReference type="SUPFAM" id="SSF52540">
    <property type="entry name" value="P-loop containing nucleoside triphosphate hydrolases"/>
    <property type="match status" value="1"/>
</dbReference>
<evidence type="ECO:0000256" key="2">
    <source>
        <dbReference type="ARBA" id="ARBA00022741"/>
    </source>
</evidence>
<organism evidence="8 9">
    <name type="scientific">Schizopora paradoxa</name>
    <dbReference type="NCBI Taxonomy" id="27342"/>
    <lineage>
        <taxon>Eukaryota</taxon>
        <taxon>Fungi</taxon>
        <taxon>Dikarya</taxon>
        <taxon>Basidiomycota</taxon>
        <taxon>Agaricomycotina</taxon>
        <taxon>Agaricomycetes</taxon>
        <taxon>Hymenochaetales</taxon>
        <taxon>Schizoporaceae</taxon>
        <taxon>Schizopora</taxon>
    </lineage>
</organism>
<dbReference type="InParanoid" id="A0A0H2RDE2"/>
<dbReference type="PRINTS" id="PR00318">
    <property type="entry name" value="GPROTEINA"/>
</dbReference>
<dbReference type="PROSITE" id="PS51882">
    <property type="entry name" value="G_ALPHA"/>
    <property type="match status" value="1"/>
</dbReference>
<dbReference type="GO" id="GO:0005525">
    <property type="term" value="F:GTP binding"/>
    <property type="evidence" value="ECO:0007669"/>
    <property type="project" value="UniProtKB-KW"/>
</dbReference>
<evidence type="ECO:0000256" key="1">
    <source>
        <dbReference type="ARBA" id="ARBA00022723"/>
    </source>
</evidence>
<evidence type="ECO:0000313" key="8">
    <source>
        <dbReference type="EMBL" id="KLO07523.1"/>
    </source>
</evidence>
<keyword evidence="6" id="KW-0460">Magnesium</keyword>
<feature type="region of interest" description="Disordered" evidence="7">
    <location>
        <begin position="351"/>
        <end position="380"/>
    </location>
</feature>
<dbReference type="GO" id="GO:0046872">
    <property type="term" value="F:metal ion binding"/>
    <property type="evidence" value="ECO:0007669"/>
    <property type="project" value="UniProtKB-KW"/>
</dbReference>
<reference evidence="8 9" key="1">
    <citation type="submission" date="2015-04" db="EMBL/GenBank/DDBJ databases">
        <title>Complete genome sequence of Schizopora paradoxa KUC8140, a cosmopolitan wood degrader in East Asia.</title>
        <authorList>
            <consortium name="DOE Joint Genome Institute"/>
            <person name="Min B."/>
            <person name="Park H."/>
            <person name="Jang Y."/>
            <person name="Kim J.-J."/>
            <person name="Kim K.H."/>
            <person name="Pangilinan J."/>
            <person name="Lipzen A."/>
            <person name="Riley R."/>
            <person name="Grigoriev I.V."/>
            <person name="Spatafora J.W."/>
            <person name="Choi I.-G."/>
        </authorList>
    </citation>
    <scope>NUCLEOTIDE SEQUENCE [LARGE SCALE GENOMIC DNA]</scope>
    <source>
        <strain evidence="8 9">KUC8140</strain>
    </source>
</reference>
<evidence type="ECO:0000256" key="3">
    <source>
        <dbReference type="ARBA" id="ARBA00023134"/>
    </source>
</evidence>
<dbReference type="PANTHER" id="PTHR10218:SF360">
    <property type="entry name" value="GUANINE NUCLEOTIDE-BINDING PROTEIN SUBUNIT ALPHA HOMOLOG"/>
    <property type="match status" value="1"/>
</dbReference>
<feature type="compositionally biased region" description="Basic and acidic residues" evidence="7">
    <location>
        <begin position="52"/>
        <end position="66"/>
    </location>
</feature>
<dbReference type="InterPro" id="IPR001019">
    <property type="entry name" value="Gprotein_alpha_su"/>
</dbReference>
<dbReference type="FunFam" id="3.40.50.300:FF:000692">
    <property type="entry name" value="Guanine nucleotide-binding protein subunit alpha"/>
    <property type="match status" value="1"/>
</dbReference>
<dbReference type="Proteomes" id="UP000053477">
    <property type="component" value="Unassembled WGS sequence"/>
</dbReference>
<dbReference type="InterPro" id="IPR027417">
    <property type="entry name" value="P-loop_NTPase"/>
</dbReference>
<protein>
    <submittedName>
        <fullName evidence="8">G-alpha-domain-containing protein</fullName>
    </submittedName>
</protein>
<evidence type="ECO:0000256" key="4">
    <source>
        <dbReference type="ARBA" id="ARBA00023224"/>
    </source>
</evidence>
<evidence type="ECO:0000313" key="9">
    <source>
        <dbReference type="Proteomes" id="UP000053477"/>
    </source>
</evidence>
<dbReference type="InterPro" id="IPR011025">
    <property type="entry name" value="GproteinA_insert"/>
</dbReference>
<feature type="region of interest" description="Disordered" evidence="7">
    <location>
        <begin position="160"/>
        <end position="179"/>
    </location>
</feature>
<dbReference type="GO" id="GO:0001664">
    <property type="term" value="F:G protein-coupled receptor binding"/>
    <property type="evidence" value="ECO:0007669"/>
    <property type="project" value="TreeGrafter"/>
</dbReference>
<dbReference type="PANTHER" id="PTHR10218">
    <property type="entry name" value="GTP-BINDING PROTEIN ALPHA SUBUNIT"/>
    <property type="match status" value="1"/>
</dbReference>
<evidence type="ECO:0000256" key="7">
    <source>
        <dbReference type="SAM" id="MobiDB-lite"/>
    </source>
</evidence>
<dbReference type="GO" id="GO:0007188">
    <property type="term" value="P:adenylate cyclase-modulating G protein-coupled receptor signaling pathway"/>
    <property type="evidence" value="ECO:0007669"/>
    <property type="project" value="TreeGrafter"/>
</dbReference>
<evidence type="ECO:0000256" key="5">
    <source>
        <dbReference type="PIRSR" id="PIRSR601019-1"/>
    </source>
</evidence>
<feature type="region of interest" description="Disordered" evidence="7">
    <location>
        <begin position="1"/>
        <end position="66"/>
    </location>
</feature>
<feature type="compositionally biased region" description="Basic and acidic residues" evidence="7">
    <location>
        <begin position="362"/>
        <end position="380"/>
    </location>
</feature>
<feature type="compositionally biased region" description="Low complexity" evidence="7">
    <location>
        <begin position="197"/>
        <end position="223"/>
    </location>
</feature>
<dbReference type="SUPFAM" id="SSF47895">
    <property type="entry name" value="Transducin (alpha subunit), insertion domain"/>
    <property type="match status" value="1"/>
</dbReference>
<gene>
    <name evidence="8" type="ORF">SCHPADRAFT_909389</name>
</gene>
<feature type="binding site" evidence="6">
    <location>
        <position position="445"/>
    </location>
    <ligand>
        <name>Mg(2+)</name>
        <dbReference type="ChEBI" id="CHEBI:18420"/>
    </ligand>
</feature>
<keyword evidence="9" id="KW-1185">Reference proteome</keyword>
<accession>A0A0H2RDE2</accession>
<dbReference type="GO" id="GO:0031683">
    <property type="term" value="F:G-protein beta/gamma-subunit complex binding"/>
    <property type="evidence" value="ECO:0007669"/>
    <property type="project" value="InterPro"/>
</dbReference>